<feature type="compositionally biased region" description="Low complexity" evidence="8">
    <location>
        <begin position="482"/>
        <end position="493"/>
    </location>
</feature>
<feature type="transmembrane region" description="Helical" evidence="9">
    <location>
        <begin position="119"/>
        <end position="140"/>
    </location>
</feature>
<evidence type="ECO:0000313" key="12">
    <source>
        <dbReference type="Proteomes" id="UP000032545"/>
    </source>
</evidence>
<feature type="region of interest" description="Disordered" evidence="8">
    <location>
        <begin position="482"/>
        <end position="522"/>
    </location>
</feature>
<evidence type="ECO:0000256" key="3">
    <source>
        <dbReference type="ARBA" id="ARBA00022448"/>
    </source>
</evidence>
<evidence type="ECO:0000256" key="9">
    <source>
        <dbReference type="SAM" id="Phobius"/>
    </source>
</evidence>
<keyword evidence="5 9" id="KW-0812">Transmembrane</keyword>
<feature type="transmembrane region" description="Helical" evidence="9">
    <location>
        <begin position="380"/>
        <end position="402"/>
    </location>
</feature>
<evidence type="ECO:0000313" key="11">
    <source>
        <dbReference type="EMBL" id="KJE25530.1"/>
    </source>
</evidence>
<evidence type="ECO:0000256" key="2">
    <source>
        <dbReference type="ARBA" id="ARBA00008537"/>
    </source>
</evidence>
<feature type="transmembrane region" description="Helical" evidence="9">
    <location>
        <begin position="414"/>
        <end position="435"/>
    </location>
</feature>
<evidence type="ECO:0000256" key="1">
    <source>
        <dbReference type="ARBA" id="ARBA00004651"/>
    </source>
</evidence>
<feature type="transmembrane region" description="Helical" evidence="9">
    <location>
        <begin position="245"/>
        <end position="265"/>
    </location>
</feature>
<dbReference type="RefSeq" id="WP_044882955.1">
    <property type="nucleotide sequence ID" value="NZ_JYFN01000001.1"/>
</dbReference>
<sequence>MAVQAEVSTADGAGAGSGDRLDPELVRLALVVLVGAVVVQLDATIVSVALDTLARSFDVGVSTIQWVSTGYLLALAVVIPLTGWSVERFGGKRMWLASLTLFLVGSVLCGIAWSASSLIAFRIVQGAGGGLLLPLMQTILAQAAGPARLGRLMATVAVPALLTPVLGPVVGGVLIDDLGWRWIFFVNVPVCVVAIALAWRLMPEMRVAQRHPFDGVGFALLSPGLAVAIYGLSEAGRRGDFTDPRALVPLLTGLAMIAVFAWHALRTKIVPLIDLRLFRFASFCGSAGMMFLFGLSLYGAMLLLPLYEQQVRGRSAIEAGLLLAPQGLGMMLAMILVGRLVDRTSPRLLVLIGIVLSVLGSVAYTQVGADTSEVLLGGSLVLRGMGLAAASIPVMSAAYHGLRPTDIPRATSAVRIFQQIGGSLGTAVLAVVLAHQLRGTTSGGAAVDLGAQAHAYAVAFWWTLGFSVLAVPMALLLPGRAAGSPRPAAPRDGSAAAESAVGPDPGTPGLVPGETGPVARPV</sequence>
<evidence type="ECO:0000256" key="6">
    <source>
        <dbReference type="ARBA" id="ARBA00022989"/>
    </source>
</evidence>
<dbReference type="CDD" id="cd17503">
    <property type="entry name" value="MFS_LmrB_MDR_like"/>
    <property type="match status" value="1"/>
</dbReference>
<feature type="transmembrane region" description="Helical" evidence="9">
    <location>
        <begin position="94"/>
        <end position="113"/>
    </location>
</feature>
<dbReference type="PROSITE" id="PS50850">
    <property type="entry name" value="MFS"/>
    <property type="match status" value="1"/>
</dbReference>
<feature type="transmembrane region" description="Helical" evidence="9">
    <location>
        <begin position="181"/>
        <end position="201"/>
    </location>
</feature>
<dbReference type="PATRIC" id="fig|1502723.3.peg.162"/>
<feature type="transmembrane region" description="Helical" evidence="9">
    <location>
        <begin position="277"/>
        <end position="301"/>
    </location>
</feature>
<keyword evidence="6 9" id="KW-1133">Transmembrane helix</keyword>
<dbReference type="SUPFAM" id="SSF103473">
    <property type="entry name" value="MFS general substrate transporter"/>
    <property type="match status" value="1"/>
</dbReference>
<keyword evidence="12" id="KW-1185">Reference proteome</keyword>
<dbReference type="InterPro" id="IPR036259">
    <property type="entry name" value="MFS_trans_sf"/>
</dbReference>
<dbReference type="Pfam" id="PF07690">
    <property type="entry name" value="MFS_1"/>
    <property type="match status" value="1"/>
</dbReference>
<feature type="transmembrane region" description="Helical" evidence="9">
    <location>
        <begin position="28"/>
        <end position="50"/>
    </location>
</feature>
<dbReference type="Gene3D" id="1.20.1250.20">
    <property type="entry name" value="MFS general substrate transporter like domains"/>
    <property type="match status" value="2"/>
</dbReference>
<organism evidence="11 12">
    <name type="scientific">Frankia torreyi</name>
    <dbReference type="NCBI Taxonomy" id="1856"/>
    <lineage>
        <taxon>Bacteria</taxon>
        <taxon>Bacillati</taxon>
        <taxon>Actinomycetota</taxon>
        <taxon>Actinomycetes</taxon>
        <taxon>Frankiales</taxon>
        <taxon>Frankiaceae</taxon>
        <taxon>Frankia</taxon>
    </lineage>
</organism>
<reference evidence="11 12" key="2">
    <citation type="journal article" date="2016" name="Genome Announc.">
        <title>Permanent Draft Genome Sequences for Two Variants of Frankia sp. Strain CpI1, the First Frankia Strain Isolated from Root Nodules of Comptonia peregrina.</title>
        <authorList>
            <person name="Oshone R."/>
            <person name="Hurst S.G.IV."/>
            <person name="Abebe-Akele F."/>
            <person name="Simpson S."/>
            <person name="Morris K."/>
            <person name="Thomas W.K."/>
            <person name="Tisa L.S."/>
        </authorList>
    </citation>
    <scope>NUCLEOTIDE SEQUENCE [LARGE SCALE GENOMIC DNA]</scope>
    <source>
        <strain evidence="12">CpI1-S</strain>
    </source>
</reference>
<keyword evidence="4" id="KW-1003">Cell membrane</keyword>
<evidence type="ECO:0000256" key="7">
    <source>
        <dbReference type="ARBA" id="ARBA00023136"/>
    </source>
</evidence>
<evidence type="ECO:0000256" key="8">
    <source>
        <dbReference type="SAM" id="MobiDB-lite"/>
    </source>
</evidence>
<gene>
    <name evidence="11" type="ORF">FF36_00146</name>
</gene>
<dbReference type="InterPro" id="IPR020846">
    <property type="entry name" value="MFS_dom"/>
</dbReference>
<reference evidence="12" key="1">
    <citation type="submission" date="2015-02" db="EMBL/GenBank/DDBJ databases">
        <title>Draft Genome of Frankia sp. CpI1-S.</title>
        <authorList>
            <person name="Oshone R.T."/>
            <person name="Ngom M."/>
            <person name="Ghodhbane-Gtari F."/>
            <person name="Gtari M."/>
            <person name="Morris K."/>
            <person name="Thomas K."/>
            <person name="Sen A."/>
            <person name="Tisa L.S."/>
        </authorList>
    </citation>
    <scope>NUCLEOTIDE SEQUENCE [LARGE SCALE GENOMIC DNA]</scope>
    <source>
        <strain evidence="12">CpI1-S</strain>
    </source>
</reference>
<evidence type="ECO:0000259" key="10">
    <source>
        <dbReference type="PROSITE" id="PS50850"/>
    </source>
</evidence>
<protein>
    <submittedName>
        <fullName evidence="11">Drug resistance transporter, EmrB/QacA subfamily</fullName>
    </submittedName>
</protein>
<keyword evidence="3" id="KW-0813">Transport</keyword>
<keyword evidence="7 9" id="KW-0472">Membrane</keyword>
<feature type="transmembrane region" description="Helical" evidence="9">
    <location>
        <begin position="348"/>
        <end position="368"/>
    </location>
</feature>
<dbReference type="AlphaFoldDB" id="A0A0D8BN42"/>
<comment type="similarity">
    <text evidence="2">Belongs to the major facilitator superfamily. EmrB family.</text>
</comment>
<feature type="transmembrane region" description="Helical" evidence="9">
    <location>
        <begin position="321"/>
        <end position="341"/>
    </location>
</feature>
<dbReference type="GO" id="GO:0005886">
    <property type="term" value="C:plasma membrane"/>
    <property type="evidence" value="ECO:0007669"/>
    <property type="project" value="UniProtKB-SubCell"/>
</dbReference>
<comment type="subcellular location">
    <subcellularLocation>
        <location evidence="1">Cell membrane</location>
        <topology evidence="1">Multi-pass membrane protein</topology>
    </subcellularLocation>
</comment>
<proteinExistence type="inferred from homology"/>
<feature type="domain" description="Major facilitator superfamily (MFS) profile" evidence="10">
    <location>
        <begin position="28"/>
        <end position="482"/>
    </location>
</feature>
<accession>A0A0D8BN42</accession>
<feature type="transmembrane region" description="Helical" evidence="9">
    <location>
        <begin position="152"/>
        <end position="175"/>
    </location>
</feature>
<dbReference type="EMBL" id="JYFN01000001">
    <property type="protein sequence ID" value="KJE25530.1"/>
    <property type="molecule type" value="Genomic_DNA"/>
</dbReference>
<feature type="transmembrane region" description="Helical" evidence="9">
    <location>
        <begin position="213"/>
        <end position="233"/>
    </location>
</feature>
<dbReference type="PANTHER" id="PTHR42718">
    <property type="entry name" value="MAJOR FACILITATOR SUPERFAMILY MULTIDRUG TRANSPORTER MFSC"/>
    <property type="match status" value="1"/>
</dbReference>
<evidence type="ECO:0000256" key="5">
    <source>
        <dbReference type="ARBA" id="ARBA00022692"/>
    </source>
</evidence>
<dbReference type="Proteomes" id="UP000032545">
    <property type="component" value="Unassembled WGS sequence"/>
</dbReference>
<dbReference type="InterPro" id="IPR004638">
    <property type="entry name" value="EmrB-like"/>
</dbReference>
<feature type="transmembrane region" description="Helical" evidence="9">
    <location>
        <begin position="62"/>
        <end position="82"/>
    </location>
</feature>
<dbReference type="NCBIfam" id="TIGR00711">
    <property type="entry name" value="efflux_EmrB"/>
    <property type="match status" value="1"/>
</dbReference>
<dbReference type="GO" id="GO:0022857">
    <property type="term" value="F:transmembrane transporter activity"/>
    <property type="evidence" value="ECO:0007669"/>
    <property type="project" value="InterPro"/>
</dbReference>
<dbReference type="OrthoDB" id="7375466at2"/>
<dbReference type="InterPro" id="IPR011701">
    <property type="entry name" value="MFS"/>
</dbReference>
<feature type="transmembrane region" description="Helical" evidence="9">
    <location>
        <begin position="455"/>
        <end position="477"/>
    </location>
</feature>
<evidence type="ECO:0000256" key="4">
    <source>
        <dbReference type="ARBA" id="ARBA00022475"/>
    </source>
</evidence>
<dbReference type="PANTHER" id="PTHR42718:SF9">
    <property type="entry name" value="MAJOR FACILITATOR SUPERFAMILY MULTIDRUG TRANSPORTER MFSC"/>
    <property type="match status" value="1"/>
</dbReference>
<name>A0A0D8BN42_9ACTN</name>
<comment type="caution">
    <text evidence="11">The sequence shown here is derived from an EMBL/GenBank/DDBJ whole genome shotgun (WGS) entry which is preliminary data.</text>
</comment>